<reference evidence="3 4" key="1">
    <citation type="submission" date="2018-04" db="EMBL/GenBank/DDBJ databases">
        <title>Genomic Encyclopedia of Archaeal and Bacterial Type Strains, Phase II (KMG-II): from individual species to whole genera.</title>
        <authorList>
            <person name="Goeker M."/>
        </authorList>
    </citation>
    <scope>NUCLEOTIDE SEQUENCE [LARGE SCALE GENOMIC DNA]</scope>
    <source>
        <strain evidence="3 4">DSM 26809</strain>
    </source>
</reference>
<feature type="chain" id="PRO_5015630680" description="DUF2059 domain-containing protein" evidence="1">
    <location>
        <begin position="22"/>
        <end position="164"/>
    </location>
</feature>
<name>A0A2T5JD38_9SPHI</name>
<evidence type="ECO:0000259" key="2">
    <source>
        <dbReference type="Pfam" id="PF09832"/>
    </source>
</evidence>
<dbReference type="Pfam" id="PF09832">
    <property type="entry name" value="DUF2059"/>
    <property type="match status" value="1"/>
</dbReference>
<dbReference type="Proteomes" id="UP000244168">
    <property type="component" value="Unassembled WGS sequence"/>
</dbReference>
<keyword evidence="1" id="KW-0732">Signal</keyword>
<proteinExistence type="predicted"/>
<gene>
    <name evidence="3" type="ORF">C8P68_102410</name>
</gene>
<accession>A0A2T5JD38</accession>
<dbReference type="EMBL" id="QAOQ01000002">
    <property type="protein sequence ID" value="PTQ99585.1"/>
    <property type="molecule type" value="Genomic_DNA"/>
</dbReference>
<protein>
    <recommendedName>
        <fullName evidence="2">DUF2059 domain-containing protein</fullName>
    </recommendedName>
</protein>
<evidence type="ECO:0000313" key="3">
    <source>
        <dbReference type="EMBL" id="PTQ99585.1"/>
    </source>
</evidence>
<organism evidence="3 4">
    <name type="scientific">Mucilaginibacter yixingensis</name>
    <dbReference type="NCBI Taxonomy" id="1295612"/>
    <lineage>
        <taxon>Bacteria</taxon>
        <taxon>Pseudomonadati</taxon>
        <taxon>Bacteroidota</taxon>
        <taxon>Sphingobacteriia</taxon>
        <taxon>Sphingobacteriales</taxon>
        <taxon>Sphingobacteriaceae</taxon>
        <taxon>Mucilaginibacter</taxon>
    </lineage>
</organism>
<feature type="signal peptide" evidence="1">
    <location>
        <begin position="1"/>
        <end position="21"/>
    </location>
</feature>
<dbReference type="AlphaFoldDB" id="A0A2T5JD38"/>
<dbReference type="OrthoDB" id="1143459at2"/>
<evidence type="ECO:0000313" key="4">
    <source>
        <dbReference type="Proteomes" id="UP000244168"/>
    </source>
</evidence>
<keyword evidence="4" id="KW-1185">Reference proteome</keyword>
<feature type="domain" description="DUF2059" evidence="2">
    <location>
        <begin position="104"/>
        <end position="146"/>
    </location>
</feature>
<dbReference type="RefSeq" id="WP_107827507.1">
    <property type="nucleotide sequence ID" value="NZ_CP160205.1"/>
</dbReference>
<dbReference type="InterPro" id="IPR018637">
    <property type="entry name" value="DUF2059"/>
</dbReference>
<sequence length="164" mass="18340">MTGLRSILLIIFFSIAIGASAQIAKQPKSAALANPPSAAALKAAETMLLASGADKDFDQNMSAMIDEYAARVPADKLQQFKKTMRLFVDKYCSWAVLKNDFCMMYAREFTEAELRQMVAFYTSPTGKKLLEKRPLLFDTSALLGRKAFNEHRAEMEQMLQDALK</sequence>
<evidence type="ECO:0000256" key="1">
    <source>
        <dbReference type="SAM" id="SignalP"/>
    </source>
</evidence>
<comment type="caution">
    <text evidence="3">The sequence shown here is derived from an EMBL/GenBank/DDBJ whole genome shotgun (WGS) entry which is preliminary data.</text>
</comment>